<accession>A0AAU9P1T7</accession>
<evidence type="ECO:0000313" key="1">
    <source>
        <dbReference type="EMBL" id="CAH1444009.1"/>
    </source>
</evidence>
<organism evidence="1 2">
    <name type="scientific">Lactuca virosa</name>
    <dbReference type="NCBI Taxonomy" id="75947"/>
    <lineage>
        <taxon>Eukaryota</taxon>
        <taxon>Viridiplantae</taxon>
        <taxon>Streptophyta</taxon>
        <taxon>Embryophyta</taxon>
        <taxon>Tracheophyta</taxon>
        <taxon>Spermatophyta</taxon>
        <taxon>Magnoliopsida</taxon>
        <taxon>eudicotyledons</taxon>
        <taxon>Gunneridae</taxon>
        <taxon>Pentapetalae</taxon>
        <taxon>asterids</taxon>
        <taxon>campanulids</taxon>
        <taxon>Asterales</taxon>
        <taxon>Asteraceae</taxon>
        <taxon>Cichorioideae</taxon>
        <taxon>Cichorieae</taxon>
        <taxon>Lactucinae</taxon>
        <taxon>Lactuca</taxon>
    </lineage>
</organism>
<proteinExistence type="predicted"/>
<dbReference type="Gene3D" id="3.40.50.790">
    <property type="match status" value="1"/>
</dbReference>
<comment type="caution">
    <text evidence="1">The sequence shown here is derived from an EMBL/GenBank/DDBJ whole genome shotgun (WGS) entry which is preliminary data.</text>
</comment>
<name>A0AAU9P1T7_9ASTR</name>
<dbReference type="InterPro" id="IPR015943">
    <property type="entry name" value="WD40/YVTN_repeat-like_dom_sf"/>
</dbReference>
<dbReference type="SUPFAM" id="SSF56808">
    <property type="entry name" value="Ribosomal protein L1"/>
    <property type="match status" value="1"/>
</dbReference>
<dbReference type="PANTHER" id="PTHR47232:SF1">
    <property type="entry name" value="TRANSDUCIN FAMILY PROTEIN _ WD-40 REPEAT FAMILY PROTEIN"/>
    <property type="match status" value="1"/>
</dbReference>
<dbReference type="Gene3D" id="2.130.10.10">
    <property type="entry name" value="YVTN repeat-like/Quinoprotein amine dehydrogenase"/>
    <property type="match status" value="1"/>
</dbReference>
<gene>
    <name evidence="1" type="ORF">LVIROSA_LOCUS29877</name>
</gene>
<sequence>MFNRRPLPQCHTSSSYFYPRALRVAMFADGAAADEARAAGADLLGGDDLIEGIKNTDCASTKHRRWPEDVAWHPHGGSLFSVYTADGGDPQISVLNLNKPKEKNCVTFLEDKPHAKGIINTISFMPWEDTCFVTGGSDHVVVQWSDKNGDDSWKPKVCWVNLDAVSSQIYSSREGLISNKVLHKSMHSSASMGVSGMQQKQMVVSVGADKRIIGFDLQTGRADYKHQIESKCMSVYQILVTSIFPWFKPEAHQIV</sequence>
<dbReference type="EMBL" id="CAKMRJ010005523">
    <property type="protein sequence ID" value="CAH1444009.1"/>
    <property type="molecule type" value="Genomic_DNA"/>
</dbReference>
<protein>
    <submittedName>
        <fullName evidence="1">Uncharacterized protein</fullName>
    </submittedName>
</protein>
<dbReference type="Proteomes" id="UP001157418">
    <property type="component" value="Unassembled WGS sequence"/>
</dbReference>
<reference evidence="1 2" key="1">
    <citation type="submission" date="2022-01" db="EMBL/GenBank/DDBJ databases">
        <authorList>
            <person name="Xiong W."/>
            <person name="Schranz E."/>
        </authorList>
    </citation>
    <scope>NUCLEOTIDE SEQUENCE [LARGE SCALE GENOMIC DNA]</scope>
</reference>
<dbReference type="PANTHER" id="PTHR47232">
    <property type="entry name" value="TRANSDUCIN FAMILY PROTEIN / WD-40 REPEAT FAMILY PROTEIN"/>
    <property type="match status" value="1"/>
</dbReference>
<evidence type="ECO:0000313" key="2">
    <source>
        <dbReference type="Proteomes" id="UP001157418"/>
    </source>
</evidence>
<keyword evidence="2" id="KW-1185">Reference proteome</keyword>
<dbReference type="InterPro" id="IPR023674">
    <property type="entry name" value="Ribosomal_uL1-like"/>
</dbReference>
<dbReference type="AlphaFoldDB" id="A0AAU9P1T7"/>
<dbReference type="InterPro" id="IPR016095">
    <property type="entry name" value="Ribosomal_uL1_3-a/b-sand"/>
</dbReference>
<dbReference type="SUPFAM" id="SSF101908">
    <property type="entry name" value="Putative isomerase YbhE"/>
    <property type="match status" value="1"/>
</dbReference>